<accession>A0A941ICD5</accession>
<gene>
    <name evidence="1" type="ORF">KCX74_08420</name>
</gene>
<comment type="caution">
    <text evidence="1">The sequence shown here is derived from an EMBL/GenBank/DDBJ whole genome shotgun (WGS) entry which is preliminary data.</text>
</comment>
<evidence type="ECO:0008006" key="3">
    <source>
        <dbReference type="Google" id="ProtNLM"/>
    </source>
</evidence>
<reference evidence="1" key="1">
    <citation type="submission" date="2021-04" db="EMBL/GenBank/DDBJ databases">
        <title>Isolation and polyphasic classification of algal microorganism.</title>
        <authorList>
            <person name="Wang S."/>
        </authorList>
    </citation>
    <scope>NUCLEOTIDE SEQUENCE</scope>
    <source>
        <strain evidence="1">720a</strain>
    </source>
</reference>
<dbReference type="AlphaFoldDB" id="A0A941ICD5"/>
<organism evidence="1 2">
    <name type="scientific">Virgibacillus salarius</name>
    <dbReference type="NCBI Taxonomy" id="447199"/>
    <lineage>
        <taxon>Bacteria</taxon>
        <taxon>Bacillati</taxon>
        <taxon>Bacillota</taxon>
        <taxon>Bacilli</taxon>
        <taxon>Bacillales</taxon>
        <taxon>Bacillaceae</taxon>
        <taxon>Virgibacillus</taxon>
    </lineage>
</organism>
<keyword evidence="2" id="KW-1185">Reference proteome</keyword>
<dbReference type="EMBL" id="JAGSOT010000020">
    <property type="protein sequence ID" value="MBR7796065.1"/>
    <property type="molecule type" value="Genomic_DNA"/>
</dbReference>
<proteinExistence type="predicted"/>
<sequence length="438" mass="51108">MAITIGYIGSEHSVKTVKTIARQHPTIQVRTYLYGKPSEISKLHRQAAKETDIICFSGIVSFYYRDRNCENKPFIITPFHEYMIAASILTCLINFNARISELSIDLPDRSILLDIQNDITFQLNPLHVYDYQWIYNDSQEKKLSIQEITAFHETLYIEKQTKMAITSIHYVYDLLKKRNVPVIYMVDTERNIEEILYEASKRVLFSQLQDGMLSILYISLKDKTPLTLKQFEIIMNTIKPLPGIEYSIKRKDKLICYTTRGTIEDFLLTRSNLEWITQLESDLEQSFAFGVGYGKQLFEAEENALLALQTAINGMGSNGYVVTDNKELIGPVFGETRREKIRTTDQWLHHVINKTNTNLRTMQRFFTFLKVHQFGFFSVRELAIFSQVSIRTSERFVKRLYEARLVEIIGQEQGLKKGRPRNVYKVSEELEIEIRKRV</sequence>
<dbReference type="RefSeq" id="WP_166530249.1">
    <property type="nucleotide sequence ID" value="NZ_JAGSOT010000020.1"/>
</dbReference>
<protein>
    <recommendedName>
        <fullName evidence="3">Transcriptional regulator</fullName>
    </recommendedName>
</protein>
<evidence type="ECO:0000313" key="1">
    <source>
        <dbReference type="EMBL" id="MBR7796065.1"/>
    </source>
</evidence>
<evidence type="ECO:0000313" key="2">
    <source>
        <dbReference type="Proteomes" id="UP000675284"/>
    </source>
</evidence>
<dbReference type="Proteomes" id="UP000675284">
    <property type="component" value="Unassembled WGS sequence"/>
</dbReference>
<name>A0A941ICD5_9BACI</name>